<feature type="domain" description="WDR36/Utp21 C-terminal" evidence="2">
    <location>
        <begin position="703"/>
        <end position="907"/>
    </location>
</feature>
<evidence type="ECO:0000259" key="2">
    <source>
        <dbReference type="Pfam" id="PF04192"/>
    </source>
</evidence>
<reference evidence="5" key="1">
    <citation type="submission" date="2017-02" db="UniProtKB">
        <authorList>
            <consortium name="WormBaseParasite"/>
        </authorList>
    </citation>
    <scope>IDENTIFICATION</scope>
</reference>
<dbReference type="WBParaSite" id="PTRK_0001174500.1">
    <property type="protein sequence ID" value="PTRK_0001174500.1"/>
    <property type="gene ID" value="PTRK_0001174500"/>
</dbReference>
<proteinExistence type="predicted"/>
<dbReference type="Proteomes" id="UP000038045">
    <property type="component" value="Unplaced"/>
</dbReference>
<evidence type="ECO:0000256" key="1">
    <source>
        <dbReference type="PROSITE-ProRule" id="PRU00221"/>
    </source>
</evidence>
<keyword evidence="1" id="KW-0853">WD repeat</keyword>
<dbReference type="SUPFAM" id="SSF101908">
    <property type="entry name" value="Putative isomerase YbhE"/>
    <property type="match status" value="1"/>
</dbReference>
<feature type="repeat" description="WD" evidence="1">
    <location>
        <begin position="567"/>
        <end position="608"/>
    </location>
</feature>
<dbReference type="InterPro" id="IPR001680">
    <property type="entry name" value="WD40_rpt"/>
</dbReference>
<dbReference type="PANTHER" id="PTHR22840">
    <property type="entry name" value="WD REPEAT-CONTAINING PROTEIN 36"/>
    <property type="match status" value="1"/>
</dbReference>
<dbReference type="Gene3D" id="2.130.10.10">
    <property type="entry name" value="YVTN repeat-like/Quinoprotein amine dehydrogenase"/>
    <property type="match status" value="2"/>
</dbReference>
<dbReference type="Pfam" id="PF25168">
    <property type="entry name" value="Beta-prop_WDR36-Utp21_2nd"/>
    <property type="match status" value="1"/>
</dbReference>
<name>A0A0N4ZTB6_PARTI</name>
<dbReference type="SMART" id="SM00320">
    <property type="entry name" value="WD40"/>
    <property type="match status" value="8"/>
</dbReference>
<dbReference type="SUPFAM" id="SSF50978">
    <property type="entry name" value="WD40 repeat-like"/>
    <property type="match status" value="1"/>
</dbReference>
<dbReference type="InterPro" id="IPR007319">
    <property type="entry name" value="WDR36/Utp21_C"/>
</dbReference>
<evidence type="ECO:0000313" key="4">
    <source>
        <dbReference type="Proteomes" id="UP000038045"/>
    </source>
</evidence>
<dbReference type="GO" id="GO:0034388">
    <property type="term" value="C:Pwp2p-containing subcomplex of 90S preribosome"/>
    <property type="evidence" value="ECO:0007669"/>
    <property type="project" value="TreeGrafter"/>
</dbReference>
<dbReference type="AlphaFoldDB" id="A0A0N4ZTB6"/>
<dbReference type="InterPro" id="IPR059157">
    <property type="entry name" value="WDR36-Utp21_N"/>
</dbReference>
<sequence>MSEDISHLFVPARIVGQVSTAVPFTIEYEPNCSRIGVAYIPVENTIGVYSLRPIKLRHNTSPTKNVITHLVVHRSKLYVVSGNELLIYEQKKLCTNSIQLKGFVVKLVPFGSVLNIIYNNGDIVTYDLEDLTILNEMSSPDDFTPTVAIHPETYENKILVGSNNGKVRLLNTKKGKLVHEFQRTKMSNSSISTMVQSPAVDVIAFGFVCGMITLRNIKFDEVIMNFQQDGCITGITFRSDGTDSMITASDEGSIAVWDLNDQNLVGITTKAHDGKIVKIEALRGQPFLLSSGEDNKIVKWSFDDNQCLPEPHTVIEGHAKPISFVKYLDDRIMISSSLDGTLRRNSAKGPLFFKRMGRGEYKKKKYVGKDSYQKTLMNPILEISGNMARENVWDNVICRHENSPLVTCWSTRKDTQGRHLLFQESFFNDPNYCGIITTAISISNCGNLAFVGYSSGNVSCYNVQSGKFKFSLVDKSLGKKNVAIEGSVVSVGGDISSKRIHVVSQKGIISFYDRYPNISLVSKMNCSDTIEKVSFHIENNLLAVASTNGTISLIDTINFTVGRTFVDAHKDSKITAIEQSPDGKWLVSADDKNKIKIWDLVVSELIDILLLPEFCTGLAFSPDGAYLSTILNGKSYVYVWSNRTYYDDKIVIKPIRNYDAVPKEKTTLPQFELTKIFEEVEEISLIEEEQMECDNDDKLILRNDDLLKLSGLPETRWANLPYLDVIKERNKPINAVKKPKNAPFFLPTIQTMDGFEFIAPEDNSAEYEKDIAIKRKNLELLTSYAVQLLNCQNEKELLKAFETLRNMTVSSIQYQIKSLPYNALTKFFNMMTLVLEKKMYIELVEHYTALCIKEHRSFLWSNEDAENDEAVDKLTEAIEKYTMVNKEVYKNFKETVPHVSSLLKWIKSSTI</sequence>
<dbReference type="PANTHER" id="PTHR22840:SF12">
    <property type="entry name" value="WD REPEAT-CONTAINING PROTEIN 36"/>
    <property type="match status" value="1"/>
</dbReference>
<dbReference type="PROSITE" id="PS50082">
    <property type="entry name" value="WD_REPEATS_2"/>
    <property type="match status" value="1"/>
</dbReference>
<dbReference type="STRING" id="131310.A0A0N4ZTB6"/>
<dbReference type="GO" id="GO:0006364">
    <property type="term" value="P:rRNA processing"/>
    <property type="evidence" value="ECO:0007669"/>
    <property type="project" value="InterPro"/>
</dbReference>
<dbReference type="InterPro" id="IPR036322">
    <property type="entry name" value="WD40_repeat_dom_sf"/>
</dbReference>
<evidence type="ECO:0000313" key="5">
    <source>
        <dbReference type="WBParaSite" id="PTRK_0001174500.1"/>
    </source>
</evidence>
<dbReference type="InterPro" id="IPR015943">
    <property type="entry name" value="WD40/YVTN_repeat-like_dom_sf"/>
</dbReference>
<evidence type="ECO:0000259" key="3">
    <source>
        <dbReference type="Pfam" id="PF25171"/>
    </source>
</evidence>
<feature type="domain" description="WDR36/Utp21 N-terminal" evidence="3">
    <location>
        <begin position="40"/>
        <end position="303"/>
    </location>
</feature>
<organism evidence="4 5">
    <name type="scientific">Parastrongyloides trichosuri</name>
    <name type="common">Possum-specific nematode worm</name>
    <dbReference type="NCBI Taxonomy" id="131310"/>
    <lineage>
        <taxon>Eukaryota</taxon>
        <taxon>Metazoa</taxon>
        <taxon>Ecdysozoa</taxon>
        <taxon>Nematoda</taxon>
        <taxon>Chromadorea</taxon>
        <taxon>Rhabditida</taxon>
        <taxon>Tylenchina</taxon>
        <taxon>Panagrolaimomorpha</taxon>
        <taxon>Strongyloidoidea</taxon>
        <taxon>Strongyloididae</taxon>
        <taxon>Parastrongyloides</taxon>
    </lineage>
</organism>
<dbReference type="Pfam" id="PF04192">
    <property type="entry name" value="Utp21"/>
    <property type="match status" value="1"/>
</dbReference>
<accession>A0A0N4ZTB6</accession>
<protein>
    <submittedName>
        <fullName evidence="5">Utp21 domain-containing protein</fullName>
    </submittedName>
</protein>
<keyword evidence="4" id="KW-1185">Reference proteome</keyword>
<dbReference type="GO" id="GO:0032040">
    <property type="term" value="C:small-subunit processome"/>
    <property type="evidence" value="ECO:0007669"/>
    <property type="project" value="InterPro"/>
</dbReference>
<dbReference type="Pfam" id="PF25171">
    <property type="entry name" value="Beta-prop_WDR36-Utp21_1st"/>
    <property type="match status" value="1"/>
</dbReference>